<proteinExistence type="predicted"/>
<gene>
    <name evidence="2" type="ORF">IJ22_37070</name>
</gene>
<organism evidence="2 3">
    <name type="scientific">Paenibacillus naphthalenovorans</name>
    <dbReference type="NCBI Taxonomy" id="162209"/>
    <lineage>
        <taxon>Bacteria</taxon>
        <taxon>Bacillati</taxon>
        <taxon>Bacillota</taxon>
        <taxon>Bacilli</taxon>
        <taxon>Bacillales</taxon>
        <taxon>Paenibacillaceae</taxon>
        <taxon>Paenibacillus</taxon>
    </lineage>
</organism>
<dbReference type="EMBL" id="CP013652">
    <property type="protein sequence ID" value="ALS24045.1"/>
    <property type="molecule type" value="Genomic_DNA"/>
</dbReference>
<reference evidence="3" key="1">
    <citation type="submission" date="2015-12" db="EMBL/GenBank/DDBJ databases">
        <title>Complete genome sequences of two moderately thermophilic Paenibacillus species.</title>
        <authorList>
            <person name="Butler R.III."/>
            <person name="Wang J."/>
            <person name="Stark B.C."/>
            <person name="Pombert J.-F."/>
        </authorList>
    </citation>
    <scope>NUCLEOTIDE SEQUENCE [LARGE SCALE GENOMIC DNA]</scope>
    <source>
        <strain evidence="3">32O-Y</strain>
    </source>
</reference>
<keyword evidence="3" id="KW-1185">Reference proteome</keyword>
<dbReference type="InterPro" id="IPR034074">
    <property type="entry name" value="Y4bN_pept_dom"/>
</dbReference>
<dbReference type="InterPro" id="IPR000209">
    <property type="entry name" value="Peptidase_S8/S53_dom"/>
</dbReference>
<dbReference type="STRING" id="162209.IJ22_37070"/>
<dbReference type="OrthoDB" id="9798386at2"/>
<accession>A0A0U2W9C0</accession>
<dbReference type="SUPFAM" id="SSF52743">
    <property type="entry name" value="Subtilisin-like"/>
    <property type="match status" value="1"/>
</dbReference>
<evidence type="ECO:0000313" key="2">
    <source>
        <dbReference type="EMBL" id="ALS24045.1"/>
    </source>
</evidence>
<dbReference type="GO" id="GO:0006508">
    <property type="term" value="P:proteolysis"/>
    <property type="evidence" value="ECO:0007669"/>
    <property type="project" value="InterPro"/>
</dbReference>
<dbReference type="Pfam" id="PF00082">
    <property type="entry name" value="Peptidase_S8"/>
    <property type="match status" value="1"/>
</dbReference>
<dbReference type="KEGG" id="pnp:IJ22_37070"/>
<dbReference type="PATRIC" id="fig|162209.4.peg.3948"/>
<reference evidence="2 3" key="2">
    <citation type="journal article" date="2016" name="Genome Announc.">
        <title>Complete Genome Sequences of Two Interactive Moderate Thermophiles, Paenibacillus napthalenovorans 32O-Y and Paenibacillus sp. 32O-W.</title>
        <authorList>
            <person name="Butler R.R.III."/>
            <person name="Wang J."/>
            <person name="Stark B.C."/>
            <person name="Pombert J.F."/>
        </authorList>
    </citation>
    <scope>NUCLEOTIDE SEQUENCE [LARGE SCALE GENOMIC DNA]</scope>
    <source>
        <strain evidence="2 3">32O-Y</strain>
    </source>
</reference>
<sequence>MARENNFLLGYGERLTAPVTIKSGGGDKNPPYDFDTAKWQVATWLRTANNQFQTLPSEACPNDQVTAIITLHPRYVSKSEFPSDLLNSVGLRAVGGRTKKIKPREWGITKHPEEAITDELLVMGSRKAFSSWSENLNGWVLSNVSKHLTHFEELTAFSSEQKIKALPDTTNDIVLEVVLHDTENPVVIEQFMDFATKLGAQAVVQRAKQTKGLTFIPVYADKNIAKKLAMFSFIRVVRAMPTMRPLHPGPTRSNQYYQVNLPTEVALDPSLRVVIFDGGLPQNNPVTPWVNYIEPASLANPVPELSEHGLNVTSALLFGPLNLQSPASRPLCHIDHVRVLDDRTGTGGDFEYYDVLDRILEVLDDAKKANQPYDFMNISLGPDIPVDDDDVTRWTSDLDTRLAGGNTFATVAAGNAGQRDPLSGLNRVQPPSDAVNVLCIGACDNDRLPVWKRTAYSCVGPGRRPGVVKPDGVVFGGDNNNPFFVLTSRTGGINAAGVAGTSFAAPYALRTAVAVKAQLGNDFGAMALRALLLHRADRGIHSPVEVGWGRLETDYDRLITCDDDEALVIFQGQLPVKEHLRAPVPLPDGNLTGFVTIDATLVISPEVDPSFPNAYTRAGLEIAFRPNSDKFNTYDNGKVSAHAATKSFFNAKNMKISEFELREEGHKWEPCLKASQRFQASTLKDPCFDIYYHNRYEGMPQDDPKPIPYALVISIRAPKVSNLYDRVVRTYMNQLIPLQPKTRIQIRP</sequence>
<evidence type="ECO:0000313" key="3">
    <source>
        <dbReference type="Proteomes" id="UP000061660"/>
    </source>
</evidence>
<feature type="domain" description="Peptidase S8/S53" evidence="1">
    <location>
        <begin position="297"/>
        <end position="549"/>
    </location>
</feature>
<dbReference type="AlphaFoldDB" id="A0A0U2W9C0"/>
<dbReference type="Proteomes" id="UP000061660">
    <property type="component" value="Chromosome"/>
</dbReference>
<evidence type="ECO:0000259" key="1">
    <source>
        <dbReference type="Pfam" id="PF00082"/>
    </source>
</evidence>
<dbReference type="GO" id="GO:0004252">
    <property type="term" value="F:serine-type endopeptidase activity"/>
    <property type="evidence" value="ECO:0007669"/>
    <property type="project" value="InterPro"/>
</dbReference>
<dbReference type="CDD" id="cd04847">
    <property type="entry name" value="Peptidases_S8_Subtilisin_like_2"/>
    <property type="match status" value="1"/>
</dbReference>
<name>A0A0U2W9C0_9BACL</name>
<dbReference type="Gene3D" id="3.40.50.200">
    <property type="entry name" value="Peptidase S8/S53 domain"/>
    <property type="match status" value="1"/>
</dbReference>
<dbReference type="InterPro" id="IPR036852">
    <property type="entry name" value="Peptidase_S8/S53_dom_sf"/>
</dbReference>
<protein>
    <submittedName>
        <fullName evidence="2">Subtilase family protein</fullName>
    </submittedName>
</protein>
<dbReference type="RefSeq" id="WP_062409818.1">
    <property type="nucleotide sequence ID" value="NZ_CP013652.1"/>
</dbReference>